<keyword evidence="5" id="KW-1185">Reference proteome</keyword>
<name>V5Q8H6_9CAUD</name>
<gene>
    <name evidence="4" type="ORF">Sano_71</name>
</gene>
<evidence type="ECO:0000256" key="2">
    <source>
        <dbReference type="ARBA" id="ARBA00023109"/>
    </source>
</evidence>
<dbReference type="GO" id="GO:0003887">
    <property type="term" value="F:DNA-directed DNA polymerase activity"/>
    <property type="evidence" value="ECO:0007669"/>
    <property type="project" value="InterPro"/>
</dbReference>
<reference evidence="4 5" key="1">
    <citation type="journal article" date="2014" name="J. Bacteriol.">
        <title>Characterization of novel virulent broad-host-range phages of Xylella fastidiosa and Xanthomonas.</title>
        <authorList>
            <person name="Ahern S.J."/>
            <person name="Das M."/>
            <person name="Bhowmick T.S."/>
            <person name="Young R."/>
            <person name="Gonzalez C.F."/>
        </authorList>
    </citation>
    <scope>NUCLEOTIDE SEQUENCE [LARGE SCALE GENOMIC DNA]</scope>
</reference>
<dbReference type="Gene3D" id="1.10.150.20">
    <property type="entry name" value="5' to 3' exonuclease, C-terminal subdomain"/>
    <property type="match status" value="1"/>
</dbReference>
<dbReference type="PANTHER" id="PTHR10133:SF27">
    <property type="entry name" value="DNA POLYMERASE NU"/>
    <property type="match status" value="1"/>
</dbReference>
<dbReference type="SMART" id="SM00482">
    <property type="entry name" value="POLAc"/>
    <property type="match status" value="1"/>
</dbReference>
<dbReference type="GO" id="GO:0006302">
    <property type="term" value="P:double-strand break repair"/>
    <property type="evidence" value="ECO:0007669"/>
    <property type="project" value="TreeGrafter"/>
</dbReference>
<feature type="domain" description="DNA-directed DNA polymerase family A palm" evidence="3">
    <location>
        <begin position="380"/>
        <end position="651"/>
    </location>
</feature>
<dbReference type="SUPFAM" id="SSF56672">
    <property type="entry name" value="DNA/RNA polymerases"/>
    <property type="match status" value="1"/>
</dbReference>
<evidence type="ECO:0000256" key="1">
    <source>
        <dbReference type="ARBA" id="ARBA00022705"/>
    </source>
</evidence>
<proteinExistence type="predicted"/>
<dbReference type="GO" id="GO:0039693">
    <property type="term" value="P:viral DNA genome replication"/>
    <property type="evidence" value="ECO:0007669"/>
    <property type="project" value="UniProtKB-KW"/>
</dbReference>
<sequence>MQKPQYDSTLHHDFETFSECDLKKHGLKRYATHRSTEVLFLWYAFDDEEPQVWFPKTQMMPKRLRLALKNPRVKKAAHNAQFERAIWLHVLDIDIPVEQFECSMAHAFSLALPGDLDTLSTVLRLDDKTAKMKEGKALVKFFCQPRKPTKTKQYTRNTKLTDPVKWQKFLDYGRRDVIAERAAARKMARFPMSAFEQRLWTIDQHINERGVPFDKAYVEAALRVISKEKARLTKIMKRITGLENPTSGTQLLPWLRERGYPFTNLKSASIRKAREDWDWNMTDEANEVLALHSEAARSSVTKLQKMLDIEVDGMLCYTMQFAGAGRTARWAGRAVQVQNLPRPLREMEEQWQLLLLREAIMAEDMDWVRILVSSPMGAIASCIRTAIKAPKGKMFVTCDLSSIESVTIGWLADCQKMIEVFQKNLEIYKVFASRMFGVPYEKVEKWMRQQAKPGVLGAGFRLSGGGEVGEYPEVIKTGLLGYAESMGIEMTAEEAAAVVAFFRSEYDEIVQLWYDLERAVEKVMRTKEPQRVGPILMDVKGPFLRMRLPSGRYLHYLRPQMSWKKIKVGIDKRTGKPKYKSKKGFSYEGYGGKSRKVWMRIDSHGGKIVENLVQAIARELLAIGIVTAWDNGLDIRMHVHDEIVGLVKAKLAEIAARDLEDDMTVQPEWWGDEVPIRAKAETVECYQK</sequence>
<organism evidence="4 5">
    <name type="scientific">Xylella phage Sano</name>
    <dbReference type="NCBI Taxonomy" id="1415148"/>
    <lineage>
        <taxon>Viruses</taxon>
        <taxon>Duplodnaviria</taxon>
        <taxon>Heunggongvirae</taxon>
        <taxon>Uroviricota</taxon>
        <taxon>Caudoviricetes</taxon>
        <taxon>Casjensviridae</taxon>
        <taxon>Sanovirus</taxon>
        <taxon>Sanovirus sano</taxon>
        <taxon>Xylella virus Sano</taxon>
    </lineage>
</organism>
<dbReference type="Pfam" id="PF00476">
    <property type="entry name" value="DNA_pol_A"/>
    <property type="match status" value="1"/>
</dbReference>
<keyword evidence="1" id="KW-0235">DNA replication</keyword>
<dbReference type="Proteomes" id="UP000018621">
    <property type="component" value="Segment"/>
</dbReference>
<evidence type="ECO:0000313" key="5">
    <source>
        <dbReference type="Proteomes" id="UP000018621"/>
    </source>
</evidence>
<dbReference type="GO" id="GO:0003677">
    <property type="term" value="F:DNA binding"/>
    <property type="evidence" value="ECO:0007669"/>
    <property type="project" value="InterPro"/>
</dbReference>
<dbReference type="InterPro" id="IPR001098">
    <property type="entry name" value="DNA-dir_DNA_pol_A_palm_dom"/>
</dbReference>
<dbReference type="InterPro" id="IPR043502">
    <property type="entry name" value="DNA/RNA_pol_sf"/>
</dbReference>
<dbReference type="EMBL" id="KF626665">
    <property type="protein sequence ID" value="AHB12091.1"/>
    <property type="molecule type" value="Genomic_DNA"/>
</dbReference>
<dbReference type="GO" id="GO:0006261">
    <property type="term" value="P:DNA-templated DNA replication"/>
    <property type="evidence" value="ECO:0007669"/>
    <property type="project" value="InterPro"/>
</dbReference>
<evidence type="ECO:0000313" key="4">
    <source>
        <dbReference type="EMBL" id="AHB12091.1"/>
    </source>
</evidence>
<dbReference type="OrthoDB" id="5706at10239"/>
<accession>V5Q8H6</accession>
<evidence type="ECO:0000259" key="3">
    <source>
        <dbReference type="SMART" id="SM00482"/>
    </source>
</evidence>
<dbReference type="InterPro" id="IPR002298">
    <property type="entry name" value="DNA_polymerase_A"/>
</dbReference>
<dbReference type="PANTHER" id="PTHR10133">
    <property type="entry name" value="DNA POLYMERASE I"/>
    <property type="match status" value="1"/>
</dbReference>
<keyword evidence="2" id="KW-1194">Viral DNA replication</keyword>
<protein>
    <submittedName>
        <fullName evidence="4">DNA polymerase I</fullName>
    </submittedName>
</protein>